<dbReference type="PANTHER" id="PTHR45625:SF4">
    <property type="entry name" value="PEPTIDYLPROLYL ISOMERASE DOMAIN AND WD REPEAT-CONTAINING PROTEIN 1"/>
    <property type="match status" value="1"/>
</dbReference>
<evidence type="ECO:0000256" key="5">
    <source>
        <dbReference type="ARBA" id="ARBA00023110"/>
    </source>
</evidence>
<dbReference type="InterPro" id="IPR015943">
    <property type="entry name" value="WD40/YVTN_repeat-like_dom_sf"/>
</dbReference>
<evidence type="ECO:0000256" key="2">
    <source>
        <dbReference type="ARBA" id="ARBA00013194"/>
    </source>
</evidence>
<dbReference type="AlphaFoldDB" id="A0A642V6N3"/>
<dbReference type="PRINTS" id="PR00153">
    <property type="entry name" value="CSAPPISMRASE"/>
</dbReference>
<feature type="region of interest" description="Disordered" evidence="7">
    <location>
        <begin position="382"/>
        <end position="411"/>
    </location>
</feature>
<dbReference type="InterPro" id="IPR036322">
    <property type="entry name" value="WD40_repeat_dom_sf"/>
</dbReference>
<dbReference type="Gene3D" id="2.40.100.10">
    <property type="entry name" value="Cyclophilin-like"/>
    <property type="match status" value="1"/>
</dbReference>
<comment type="caution">
    <text evidence="9">The sequence shown here is derived from an EMBL/GenBank/DDBJ whole genome shotgun (WGS) entry which is preliminary data.</text>
</comment>
<evidence type="ECO:0000256" key="1">
    <source>
        <dbReference type="ARBA" id="ARBA00000971"/>
    </source>
</evidence>
<keyword evidence="4" id="KW-0677">Repeat</keyword>
<dbReference type="GO" id="GO:0006457">
    <property type="term" value="P:protein folding"/>
    <property type="evidence" value="ECO:0007669"/>
    <property type="project" value="InterPro"/>
</dbReference>
<evidence type="ECO:0000256" key="7">
    <source>
        <dbReference type="SAM" id="MobiDB-lite"/>
    </source>
</evidence>
<reference evidence="9" key="1">
    <citation type="journal article" date="2019" name="G3 (Bethesda)">
        <title>Genome Assemblies of Two Rare Opportunistic Yeast Pathogens: Diutina rugosa (syn. Candida rugosa) and Trichomonascus ciferrii (syn. Candida ciferrii).</title>
        <authorList>
            <person name="Mixao V."/>
            <person name="Saus E."/>
            <person name="Hansen A.P."/>
            <person name="Lass-Florl C."/>
            <person name="Gabaldon T."/>
        </authorList>
    </citation>
    <scope>NUCLEOTIDE SEQUENCE</scope>
    <source>
        <strain evidence="9">CBS 4856</strain>
    </source>
</reference>
<keyword evidence="5" id="KW-0697">Rotamase</keyword>
<dbReference type="Proteomes" id="UP000761534">
    <property type="component" value="Unassembled WGS sequence"/>
</dbReference>
<dbReference type="PROSITE" id="PS50072">
    <property type="entry name" value="CSA_PPIASE_2"/>
    <property type="match status" value="1"/>
</dbReference>
<dbReference type="SUPFAM" id="SSF50891">
    <property type="entry name" value="Cyclophilin-like"/>
    <property type="match status" value="1"/>
</dbReference>
<dbReference type="GO" id="GO:0005634">
    <property type="term" value="C:nucleus"/>
    <property type="evidence" value="ECO:0007669"/>
    <property type="project" value="UniProtKB-ARBA"/>
</dbReference>
<evidence type="ECO:0000256" key="4">
    <source>
        <dbReference type="ARBA" id="ARBA00022737"/>
    </source>
</evidence>
<sequence length="567" mass="63826">MEEGPKRKKLKHEGIYLENLPNYERYTKSYPNRGEVSVLAVQPGSGAEFVVTGTVEGYVKIWRKAKGHGELDFVKQYLAHSDGEAVVDCRFSDDGRTFVTISSDCTAKVFDADGLDMMSIIDLGFKPRAVYWVRNQEVDRIIVSEEASGKVHVYDPTEGQLVKVLEGLHKTSVGNLEYNMLHNCMVSADDTGMIEYWQPVEPFQKPSEGVFGLKSETDLYMFRKKKQSLDQLTFSPDGKRFAVAIDEKAYLFSFAKGKLIREYEDTEQEEENIVRASQVKGSVVFDSTGRFLFHTTRSYIRQITIATGEVSRRFGGSDSVAFRALGLYQGNPNRKKVLTVEMATSENAMIAESQTHDPLLLTVSANRLYVFSRFDGTFESIQSHRDIPDTQTKTRQSTNSKSNNNSEDKWKSTTSITIHTTLGDIKVSLFPTSAPLAVQNFVTLCQKSYYDNTPFHRVIKRFMIQGGDPEGNGTGGESIWGKPFKDEFDPQLRHDKPYRLSMANAGKNTNGSQFFITTEKTPWLDDKHTIFGSVTSGFDVVQLIENLPTTKNDRPIDPPTIISTTLH</sequence>
<dbReference type="InterPro" id="IPR044666">
    <property type="entry name" value="Cyclophilin_A-like"/>
</dbReference>
<dbReference type="PROSITE" id="PS00170">
    <property type="entry name" value="CSA_PPIASE_1"/>
    <property type="match status" value="1"/>
</dbReference>
<evidence type="ECO:0000313" key="9">
    <source>
        <dbReference type="EMBL" id="KAA8914699.1"/>
    </source>
</evidence>
<keyword evidence="6" id="KW-0413">Isomerase</keyword>
<dbReference type="OrthoDB" id="271386at2759"/>
<dbReference type="SUPFAM" id="SSF50978">
    <property type="entry name" value="WD40 repeat-like"/>
    <property type="match status" value="1"/>
</dbReference>
<name>A0A642V6N3_9ASCO</name>
<dbReference type="Gene3D" id="2.130.10.10">
    <property type="entry name" value="YVTN repeat-like/Quinoprotein amine dehydrogenase"/>
    <property type="match status" value="1"/>
</dbReference>
<dbReference type="InterPro" id="IPR020892">
    <property type="entry name" value="Cyclophilin-type_PPIase_CS"/>
</dbReference>
<dbReference type="Pfam" id="PF00160">
    <property type="entry name" value="Pro_isomerase"/>
    <property type="match status" value="1"/>
</dbReference>
<organism evidence="9 10">
    <name type="scientific">Trichomonascus ciferrii</name>
    <dbReference type="NCBI Taxonomy" id="44093"/>
    <lineage>
        <taxon>Eukaryota</taxon>
        <taxon>Fungi</taxon>
        <taxon>Dikarya</taxon>
        <taxon>Ascomycota</taxon>
        <taxon>Saccharomycotina</taxon>
        <taxon>Dipodascomycetes</taxon>
        <taxon>Dipodascales</taxon>
        <taxon>Trichomonascaceae</taxon>
        <taxon>Trichomonascus</taxon>
        <taxon>Trichomonascus ciferrii complex</taxon>
    </lineage>
</organism>
<gene>
    <name evidence="9" type="ORF">TRICI_002862</name>
</gene>
<dbReference type="Pfam" id="PF00400">
    <property type="entry name" value="WD40"/>
    <property type="match status" value="1"/>
</dbReference>
<dbReference type="GO" id="GO:0003755">
    <property type="term" value="F:peptidyl-prolyl cis-trans isomerase activity"/>
    <property type="evidence" value="ECO:0007669"/>
    <property type="project" value="UniProtKB-KW"/>
</dbReference>
<keyword evidence="10" id="KW-1185">Reference proteome</keyword>
<feature type="compositionally biased region" description="Polar residues" evidence="7">
    <location>
        <begin position="389"/>
        <end position="405"/>
    </location>
</feature>
<dbReference type="EC" id="5.2.1.8" evidence="2"/>
<evidence type="ECO:0000259" key="8">
    <source>
        <dbReference type="PROSITE" id="PS50072"/>
    </source>
</evidence>
<proteinExistence type="predicted"/>
<dbReference type="InterPro" id="IPR001680">
    <property type="entry name" value="WD40_rpt"/>
</dbReference>
<dbReference type="PANTHER" id="PTHR45625">
    <property type="entry name" value="PEPTIDYL-PROLYL CIS-TRANS ISOMERASE-RELATED"/>
    <property type="match status" value="1"/>
</dbReference>
<evidence type="ECO:0000256" key="3">
    <source>
        <dbReference type="ARBA" id="ARBA00022574"/>
    </source>
</evidence>
<evidence type="ECO:0000313" key="10">
    <source>
        <dbReference type="Proteomes" id="UP000761534"/>
    </source>
</evidence>
<dbReference type="InterPro" id="IPR002130">
    <property type="entry name" value="Cyclophilin-type_PPIase_dom"/>
</dbReference>
<comment type="catalytic activity">
    <reaction evidence="1">
        <text>[protein]-peptidylproline (omega=180) = [protein]-peptidylproline (omega=0)</text>
        <dbReference type="Rhea" id="RHEA:16237"/>
        <dbReference type="Rhea" id="RHEA-COMP:10747"/>
        <dbReference type="Rhea" id="RHEA-COMP:10748"/>
        <dbReference type="ChEBI" id="CHEBI:83833"/>
        <dbReference type="ChEBI" id="CHEBI:83834"/>
        <dbReference type="EC" id="5.2.1.8"/>
    </reaction>
</comment>
<feature type="domain" description="PPIase cyclophilin-type" evidence="8">
    <location>
        <begin position="419"/>
        <end position="566"/>
    </location>
</feature>
<accession>A0A642V6N3</accession>
<dbReference type="VEuPathDB" id="FungiDB:TRICI_002862"/>
<keyword evidence="3" id="KW-0853">WD repeat</keyword>
<dbReference type="SMART" id="SM00320">
    <property type="entry name" value="WD40"/>
    <property type="match status" value="4"/>
</dbReference>
<dbReference type="InterPro" id="IPR029000">
    <property type="entry name" value="Cyclophilin-like_dom_sf"/>
</dbReference>
<dbReference type="FunFam" id="2.40.100.10:FF:000003">
    <property type="entry name" value="Peptidylprolyl isomerase domain and WD repeat-containing 1"/>
    <property type="match status" value="1"/>
</dbReference>
<evidence type="ECO:0000256" key="6">
    <source>
        <dbReference type="ARBA" id="ARBA00023235"/>
    </source>
</evidence>
<protein>
    <recommendedName>
        <fullName evidence="2">peptidylprolyl isomerase</fullName>
        <ecNumber evidence="2">5.2.1.8</ecNumber>
    </recommendedName>
</protein>
<dbReference type="EMBL" id="SWFS01000197">
    <property type="protein sequence ID" value="KAA8914699.1"/>
    <property type="molecule type" value="Genomic_DNA"/>
</dbReference>